<dbReference type="InterPro" id="IPR000340">
    <property type="entry name" value="Dual-sp_phosphatase_cat-dom"/>
</dbReference>
<dbReference type="GO" id="GO:0005643">
    <property type="term" value="C:nuclear pore"/>
    <property type="evidence" value="ECO:0007669"/>
    <property type="project" value="InterPro"/>
</dbReference>
<dbReference type="Pfam" id="PF11894">
    <property type="entry name" value="Nup192"/>
    <property type="match status" value="1"/>
</dbReference>
<dbReference type="Proteomes" id="UP000694240">
    <property type="component" value="Chromosome 11"/>
</dbReference>
<keyword evidence="8" id="KW-1185">Reference proteome</keyword>
<dbReference type="CDD" id="cd14498">
    <property type="entry name" value="DSP"/>
    <property type="match status" value="1"/>
</dbReference>
<dbReference type="PROSITE" id="PS00383">
    <property type="entry name" value="TYR_PHOSPHATASE_1"/>
    <property type="match status" value="1"/>
</dbReference>
<dbReference type="Pfam" id="PF00782">
    <property type="entry name" value="DSPc"/>
    <property type="match status" value="1"/>
</dbReference>
<comment type="caution">
    <text evidence="7">The sequence shown here is derived from an EMBL/GenBank/DDBJ whole genome shotgun (WGS) entry which is preliminary data.</text>
</comment>
<dbReference type="InterPro" id="IPR021827">
    <property type="entry name" value="Nup186/Nup192/Nup205"/>
</dbReference>
<evidence type="ECO:0000256" key="4">
    <source>
        <dbReference type="ARBA" id="ARBA00022912"/>
    </source>
</evidence>
<evidence type="ECO:0000256" key="3">
    <source>
        <dbReference type="ARBA" id="ARBA00022448"/>
    </source>
</evidence>
<name>A0A8T1YUC4_9BRAS</name>
<organism evidence="7 8">
    <name type="scientific">Arabidopsis thaliana x Arabidopsis arenosa</name>
    <dbReference type="NCBI Taxonomy" id="1240361"/>
    <lineage>
        <taxon>Eukaryota</taxon>
        <taxon>Viridiplantae</taxon>
        <taxon>Streptophyta</taxon>
        <taxon>Embryophyta</taxon>
        <taxon>Tracheophyta</taxon>
        <taxon>Spermatophyta</taxon>
        <taxon>Magnoliopsida</taxon>
        <taxon>eudicotyledons</taxon>
        <taxon>Gunneridae</taxon>
        <taxon>Pentapetalae</taxon>
        <taxon>rosids</taxon>
        <taxon>malvids</taxon>
        <taxon>Brassicales</taxon>
        <taxon>Brassicaceae</taxon>
        <taxon>Camelineae</taxon>
        <taxon>Arabidopsis</taxon>
    </lineage>
</organism>
<dbReference type="PANTHER" id="PTHR31344">
    <property type="entry name" value="NUCLEAR PORE COMPLEX PROTEIN NUP205"/>
    <property type="match status" value="1"/>
</dbReference>
<gene>
    <name evidence="7" type="ORF">ISN45_Aa06g005840</name>
</gene>
<dbReference type="GO" id="GO:0004721">
    <property type="term" value="F:phosphoprotein phosphatase activity"/>
    <property type="evidence" value="ECO:0007669"/>
    <property type="project" value="UniProtKB-KW"/>
</dbReference>
<dbReference type="SMART" id="SM00195">
    <property type="entry name" value="DSPc"/>
    <property type="match status" value="1"/>
</dbReference>
<sequence>MQVMQLLVDNINRPAPSITHLLLKFDLDAPVEGTVLQPKFHYSCLKVILEMLEKVPNPHINFLLFEFGFQLLCELNLDPLTSGPTMDLLSSKKYQFFLQHLDTIGVATLPKRSGSQALRISSLHQRAWLLKLLAIALHTGSGSSSAHLEACQSILSHLFGREVTEAANELFSSSTYPQDGLDYVGTSSISKSKALALLEILQFRSPDASMQLPQIVSSRKYDSLVEDILGNRDTSQQTLAETSSGFPQMDSFTNVAELSEARETIQQLLKWGWKYNRNLEEQAALLHMLAGWSQIVEVSACRRISSLDNRSEILYRLLDASLSASASPDCSLKMAFVLTQVALTCIAKLRDDRFSFQGALSSDTVTCLDVMMVKHLSTGACNSVLFKLVMAILRHESSESLRRRQYALLLSYFQYCQHMIALDVPTSVVQFLLLNEQDGEDLDIQKAGIDKEQADLARANFFVIKKEAQGILDLVIKDASQGSEFGKTISLYVLEALVCIDHERYILSQLQSRGFIRSCLGSISNISYQDGTHLLESQQRACTLEAELALLLRISHKYGKSGGQVLFSMGALEHIASCRAISFKGNMRRVDMKLQSDVGYSVQKQRTIITAVLRLVFALTSLVETSEFFEGRNKIVREVIEFIKGHQNLFDQLLREDFTQADDLLMEQIILAVGILSKVWPFEENDGYGFVQGLFDMMSNLFIVSPIKSISSQKGSELKLSQLRFSLTSYLYFLVTKNSLRLQVSDDSLDSSSKLRQPTLMLLASLLSHVTDSLERAAGKKSLLLHKIRDINELSRQDVDAIIKICDCQEYVTPSDNIHKRRYIAMVEMCQIVGNRDQLITLLLQLAEHVLNIILIHLQDRSVSSNERGSYGSKSHLQQDVTNLCGKLSPTIERLALLNKRIELTHAIHNSFSSIQNLLSFPPPKPSDRAQVQSKEIRLPDSLPISLDDQDVAISLKLSDELHLNEIDSVRLLVSANQEHLGITHILCLCANEIGQSDTQYPDLFKYQSFSITDEEDSKMESIFQEALDFIKHGEETGGKIIVHCFEGRSRSATVVLAYLMLQKEPHTIRSMEQTKESS</sequence>
<dbReference type="PANTHER" id="PTHR31344:SF0">
    <property type="entry name" value="NUCLEAR PORE COMPLEX PROTEIN NUP205"/>
    <property type="match status" value="1"/>
</dbReference>
<comment type="similarity">
    <text evidence="2">Belongs to the NUP186/NUP192/NUP205 family.</text>
</comment>
<dbReference type="AlphaFoldDB" id="A0A8T1YUC4"/>
<feature type="domain" description="Tyrosine specific protein phosphatases" evidence="6">
    <location>
        <begin position="1021"/>
        <end position="1079"/>
    </location>
</feature>
<reference evidence="7 8" key="1">
    <citation type="submission" date="2020-12" db="EMBL/GenBank/DDBJ databases">
        <title>Concerted genomic and epigenomic changes stabilize Arabidopsis allopolyploids.</title>
        <authorList>
            <person name="Chen Z."/>
        </authorList>
    </citation>
    <scope>NUCLEOTIDE SEQUENCE [LARGE SCALE GENOMIC DNA]</scope>
    <source>
        <strain evidence="7">Allo738</strain>
        <tissue evidence="7">Leaf</tissue>
    </source>
</reference>
<evidence type="ECO:0000256" key="1">
    <source>
        <dbReference type="ARBA" id="ARBA00004123"/>
    </source>
</evidence>
<dbReference type="InterPro" id="IPR020422">
    <property type="entry name" value="TYR_PHOSPHATASE_DUAL_dom"/>
</dbReference>
<keyword evidence="4" id="KW-0378">Hydrolase</keyword>
<evidence type="ECO:0000313" key="8">
    <source>
        <dbReference type="Proteomes" id="UP000694240"/>
    </source>
</evidence>
<dbReference type="InterPro" id="IPR000387">
    <property type="entry name" value="Tyr_Pase_dom"/>
</dbReference>
<keyword evidence="5" id="KW-0539">Nucleus</keyword>
<evidence type="ECO:0000313" key="7">
    <source>
        <dbReference type="EMBL" id="KAG7549736.1"/>
    </source>
</evidence>
<dbReference type="EMBL" id="JAEFBK010000011">
    <property type="protein sequence ID" value="KAG7549736.1"/>
    <property type="molecule type" value="Genomic_DNA"/>
</dbReference>
<evidence type="ECO:0000256" key="5">
    <source>
        <dbReference type="ARBA" id="ARBA00023242"/>
    </source>
</evidence>
<keyword evidence="3" id="KW-0813">Transport</keyword>
<proteinExistence type="inferred from homology"/>
<evidence type="ECO:0000256" key="2">
    <source>
        <dbReference type="ARBA" id="ARBA00005892"/>
    </source>
</evidence>
<accession>A0A8T1YUC4</accession>
<evidence type="ECO:0000259" key="6">
    <source>
        <dbReference type="PROSITE" id="PS50056"/>
    </source>
</evidence>
<protein>
    <submittedName>
        <fullName evidence="7">Nucleoporin Nup186/Nup192/Nup205</fullName>
    </submittedName>
</protein>
<comment type="subcellular location">
    <subcellularLocation>
        <location evidence="1">Nucleus</location>
    </subcellularLocation>
</comment>
<dbReference type="InterPro" id="IPR016130">
    <property type="entry name" value="Tyr_Pase_AS"/>
</dbReference>
<keyword evidence="4" id="KW-0904">Protein phosphatase</keyword>
<dbReference type="PROSITE" id="PS50056">
    <property type="entry name" value="TYR_PHOSPHATASE_2"/>
    <property type="match status" value="1"/>
</dbReference>